<evidence type="ECO:0000313" key="2">
    <source>
        <dbReference type="Proteomes" id="UP000799772"/>
    </source>
</evidence>
<dbReference type="Pfam" id="PF08584">
    <property type="entry name" value="Ribonuc_P_40"/>
    <property type="match status" value="1"/>
</dbReference>
<dbReference type="GO" id="GO:0000172">
    <property type="term" value="C:ribonuclease MRP complex"/>
    <property type="evidence" value="ECO:0007669"/>
    <property type="project" value="TreeGrafter"/>
</dbReference>
<gene>
    <name evidence="1" type="ORF">NA57DRAFT_46429</name>
</gene>
<dbReference type="AlphaFoldDB" id="A0A9P4I3M7"/>
<dbReference type="EMBL" id="ML978134">
    <property type="protein sequence ID" value="KAF2094476.1"/>
    <property type="molecule type" value="Genomic_DNA"/>
</dbReference>
<dbReference type="PANTHER" id="PTHR15396">
    <property type="entry name" value="RIBONUCLEASE P PROTEIN SUBUNIT P40"/>
    <property type="match status" value="1"/>
</dbReference>
<evidence type="ECO:0000313" key="1">
    <source>
        <dbReference type="EMBL" id="KAF2094476.1"/>
    </source>
</evidence>
<dbReference type="GO" id="GO:0004526">
    <property type="term" value="F:ribonuclease P activity"/>
    <property type="evidence" value="ECO:0007669"/>
    <property type="project" value="TreeGrafter"/>
</dbReference>
<dbReference type="InterPro" id="IPR013893">
    <property type="entry name" value="RNase_P_Rpp40"/>
</dbReference>
<organism evidence="1 2">
    <name type="scientific">Rhizodiscina lignyota</name>
    <dbReference type="NCBI Taxonomy" id="1504668"/>
    <lineage>
        <taxon>Eukaryota</taxon>
        <taxon>Fungi</taxon>
        <taxon>Dikarya</taxon>
        <taxon>Ascomycota</taxon>
        <taxon>Pezizomycotina</taxon>
        <taxon>Dothideomycetes</taxon>
        <taxon>Pleosporomycetidae</taxon>
        <taxon>Aulographales</taxon>
        <taxon>Rhizodiscinaceae</taxon>
        <taxon>Rhizodiscina</taxon>
    </lineage>
</organism>
<name>A0A9P4I3M7_9PEZI</name>
<dbReference type="GO" id="GO:0001682">
    <property type="term" value="P:tRNA 5'-leader removal"/>
    <property type="evidence" value="ECO:0007669"/>
    <property type="project" value="InterPro"/>
</dbReference>
<dbReference type="GO" id="GO:0030681">
    <property type="term" value="C:multimeric ribonuclease P complex"/>
    <property type="evidence" value="ECO:0007669"/>
    <property type="project" value="TreeGrafter"/>
</dbReference>
<keyword evidence="2" id="KW-1185">Reference proteome</keyword>
<sequence>MLQSSKNEPKGSKCYFSCTRLKSLDKEISPNLGKQPFSSIQSLAYAHTIDLILPEEVYELTKQQLENVTVKYSRVFMSLLDIISGDFFNVYIKTGNILMRSEGRALVDNLFTLRDGILRLELDRPTYERCGLVGSPIPDGGRKHAKQRFLVELNLRLPSMLHGKKGFERIVWAFKNVLNSSLTWLFVDMNAKDGINSDDTPIKKHHPFEYQVQPVITRMPSVLIPAFPPLEINKIGIDHAEELFEWLGLVVLNSPRIRAGDEIDPFLCRYEVPRLIGANDIPIEQENGPTSVVKLRWHSFASTKAVLDIFLLALRAANTSGWIAVNVSGFDGRSCTVLGIEGKEYFCWECD</sequence>
<proteinExistence type="predicted"/>
<dbReference type="GO" id="GO:0000171">
    <property type="term" value="F:ribonuclease MRP activity"/>
    <property type="evidence" value="ECO:0007669"/>
    <property type="project" value="TreeGrafter"/>
</dbReference>
<comment type="caution">
    <text evidence="1">The sequence shown here is derived from an EMBL/GenBank/DDBJ whole genome shotgun (WGS) entry which is preliminary data.</text>
</comment>
<dbReference type="Proteomes" id="UP000799772">
    <property type="component" value="Unassembled WGS sequence"/>
</dbReference>
<protein>
    <submittedName>
        <fullName evidence="1">Uncharacterized protein</fullName>
    </submittedName>
</protein>
<reference evidence="1" key="1">
    <citation type="journal article" date="2020" name="Stud. Mycol.">
        <title>101 Dothideomycetes genomes: a test case for predicting lifestyles and emergence of pathogens.</title>
        <authorList>
            <person name="Haridas S."/>
            <person name="Albert R."/>
            <person name="Binder M."/>
            <person name="Bloem J."/>
            <person name="Labutti K."/>
            <person name="Salamov A."/>
            <person name="Andreopoulos B."/>
            <person name="Baker S."/>
            <person name="Barry K."/>
            <person name="Bills G."/>
            <person name="Bluhm B."/>
            <person name="Cannon C."/>
            <person name="Castanera R."/>
            <person name="Culley D."/>
            <person name="Daum C."/>
            <person name="Ezra D."/>
            <person name="Gonzalez J."/>
            <person name="Henrissat B."/>
            <person name="Kuo A."/>
            <person name="Liang C."/>
            <person name="Lipzen A."/>
            <person name="Lutzoni F."/>
            <person name="Magnuson J."/>
            <person name="Mondo S."/>
            <person name="Nolan M."/>
            <person name="Ohm R."/>
            <person name="Pangilinan J."/>
            <person name="Park H.-J."/>
            <person name="Ramirez L."/>
            <person name="Alfaro M."/>
            <person name="Sun H."/>
            <person name="Tritt A."/>
            <person name="Yoshinaga Y."/>
            <person name="Zwiers L.-H."/>
            <person name="Turgeon B."/>
            <person name="Goodwin S."/>
            <person name="Spatafora J."/>
            <person name="Crous P."/>
            <person name="Grigoriev I."/>
        </authorList>
    </citation>
    <scope>NUCLEOTIDE SEQUENCE</scope>
    <source>
        <strain evidence="1">CBS 133067</strain>
    </source>
</reference>
<dbReference type="PANTHER" id="PTHR15396:SF1">
    <property type="entry name" value="RIBONUCLEASE P PROTEIN SUBUNIT P40"/>
    <property type="match status" value="1"/>
</dbReference>
<dbReference type="OrthoDB" id="63112at2759"/>
<dbReference type="GO" id="GO:0000447">
    <property type="term" value="P:endonucleolytic cleavage in ITS1 to separate SSU-rRNA from 5.8S rRNA and LSU-rRNA from tricistronic rRNA transcript (SSU-rRNA, 5.8S rRNA, LSU-rRNA)"/>
    <property type="evidence" value="ECO:0007669"/>
    <property type="project" value="TreeGrafter"/>
</dbReference>
<accession>A0A9P4I3M7</accession>